<dbReference type="AlphaFoldDB" id="A0A5A7PJ67"/>
<keyword evidence="1" id="KW-0812">Transmembrane</keyword>
<gene>
    <name evidence="2" type="ORF">STAS_08748</name>
</gene>
<accession>A0A5A7PJ67</accession>
<protein>
    <submittedName>
        <fullName evidence="2">NGN domain-containing protein</fullName>
    </submittedName>
</protein>
<comment type="caution">
    <text evidence="2">The sequence shown here is derived from an EMBL/GenBank/DDBJ whole genome shotgun (WGS) entry which is preliminary data.</text>
</comment>
<dbReference type="Proteomes" id="UP000325081">
    <property type="component" value="Unassembled WGS sequence"/>
</dbReference>
<sequence>MTTYHIVPISSYDPGVPPIAFSIEKIISLHFSFIGRSTQIDKYGPVFSSRCRVLKLNFNAEIMRNDVQNHNVFTPKQKKATTLTSGMGVLFLSLGVGEVLALAFLVHFFVVLGLGLMRRGIIGVDESRSMAESSIAMLCWGSGISGDIKIGVGVESRASSIVGLGIMARLLGDCGECDVADRHEDDNFYLLDQSEELVEMENSLDEYHLGFELAW</sequence>
<name>A0A5A7PJ67_STRAF</name>
<keyword evidence="3" id="KW-1185">Reference proteome</keyword>
<evidence type="ECO:0000313" key="3">
    <source>
        <dbReference type="Proteomes" id="UP000325081"/>
    </source>
</evidence>
<feature type="transmembrane region" description="Helical" evidence="1">
    <location>
        <begin position="89"/>
        <end position="112"/>
    </location>
</feature>
<keyword evidence="1" id="KW-0472">Membrane</keyword>
<organism evidence="2 3">
    <name type="scientific">Striga asiatica</name>
    <name type="common">Asiatic witchweed</name>
    <name type="synonym">Buchnera asiatica</name>
    <dbReference type="NCBI Taxonomy" id="4170"/>
    <lineage>
        <taxon>Eukaryota</taxon>
        <taxon>Viridiplantae</taxon>
        <taxon>Streptophyta</taxon>
        <taxon>Embryophyta</taxon>
        <taxon>Tracheophyta</taxon>
        <taxon>Spermatophyta</taxon>
        <taxon>Magnoliopsida</taxon>
        <taxon>eudicotyledons</taxon>
        <taxon>Gunneridae</taxon>
        <taxon>Pentapetalae</taxon>
        <taxon>asterids</taxon>
        <taxon>lamiids</taxon>
        <taxon>Lamiales</taxon>
        <taxon>Orobanchaceae</taxon>
        <taxon>Buchnereae</taxon>
        <taxon>Striga</taxon>
    </lineage>
</organism>
<reference evidence="3" key="1">
    <citation type="journal article" date="2019" name="Curr. Biol.">
        <title>Genome Sequence of Striga asiatica Provides Insight into the Evolution of Plant Parasitism.</title>
        <authorList>
            <person name="Yoshida S."/>
            <person name="Kim S."/>
            <person name="Wafula E.K."/>
            <person name="Tanskanen J."/>
            <person name="Kim Y.M."/>
            <person name="Honaas L."/>
            <person name="Yang Z."/>
            <person name="Spallek T."/>
            <person name="Conn C.E."/>
            <person name="Ichihashi Y."/>
            <person name="Cheong K."/>
            <person name="Cui S."/>
            <person name="Der J.P."/>
            <person name="Gundlach H."/>
            <person name="Jiao Y."/>
            <person name="Hori C."/>
            <person name="Ishida J.K."/>
            <person name="Kasahara H."/>
            <person name="Kiba T."/>
            <person name="Kim M.S."/>
            <person name="Koo N."/>
            <person name="Laohavisit A."/>
            <person name="Lee Y.H."/>
            <person name="Lumba S."/>
            <person name="McCourt P."/>
            <person name="Mortimer J.C."/>
            <person name="Mutuku J.M."/>
            <person name="Nomura T."/>
            <person name="Sasaki-Sekimoto Y."/>
            <person name="Seto Y."/>
            <person name="Wang Y."/>
            <person name="Wakatake T."/>
            <person name="Sakakibara H."/>
            <person name="Demura T."/>
            <person name="Yamaguchi S."/>
            <person name="Yoneyama K."/>
            <person name="Manabe R.I."/>
            <person name="Nelson D.C."/>
            <person name="Schulman A.H."/>
            <person name="Timko M.P."/>
            <person name="dePamphilis C.W."/>
            <person name="Choi D."/>
            <person name="Shirasu K."/>
        </authorList>
    </citation>
    <scope>NUCLEOTIDE SEQUENCE [LARGE SCALE GENOMIC DNA]</scope>
    <source>
        <strain evidence="3">cv. UVA1</strain>
    </source>
</reference>
<dbReference type="EMBL" id="BKCP01004627">
    <property type="protein sequence ID" value="GER32658.1"/>
    <property type="molecule type" value="Genomic_DNA"/>
</dbReference>
<keyword evidence="1" id="KW-1133">Transmembrane helix</keyword>
<evidence type="ECO:0000256" key="1">
    <source>
        <dbReference type="SAM" id="Phobius"/>
    </source>
</evidence>
<evidence type="ECO:0000313" key="2">
    <source>
        <dbReference type="EMBL" id="GER32658.1"/>
    </source>
</evidence>
<proteinExistence type="predicted"/>